<evidence type="ECO:0000313" key="2">
    <source>
        <dbReference type="Proteomes" id="UP000244005"/>
    </source>
</evidence>
<accession>A0A2R6VZH1</accession>
<proteinExistence type="predicted"/>
<evidence type="ECO:0000313" key="1">
    <source>
        <dbReference type="EMBL" id="PTQ26990.1"/>
    </source>
</evidence>
<dbReference type="Proteomes" id="UP000244005">
    <property type="component" value="Unassembled WGS sequence"/>
</dbReference>
<dbReference type="EMBL" id="KZ772959">
    <property type="protein sequence ID" value="PTQ26990.1"/>
    <property type="molecule type" value="Genomic_DNA"/>
</dbReference>
<gene>
    <name evidence="1" type="ORF">MARPO_0247s0002</name>
</gene>
<sequence>MHNIFSTSLEIEETKLRATPPQTHHLRSVQSPTTIILRVF</sequence>
<protein>
    <submittedName>
        <fullName evidence="1">Uncharacterized protein</fullName>
    </submittedName>
</protein>
<organism evidence="1 2">
    <name type="scientific">Marchantia polymorpha</name>
    <name type="common">Common liverwort</name>
    <name type="synonym">Marchantia aquatica</name>
    <dbReference type="NCBI Taxonomy" id="3197"/>
    <lineage>
        <taxon>Eukaryota</taxon>
        <taxon>Viridiplantae</taxon>
        <taxon>Streptophyta</taxon>
        <taxon>Embryophyta</taxon>
        <taxon>Marchantiophyta</taxon>
        <taxon>Marchantiopsida</taxon>
        <taxon>Marchantiidae</taxon>
        <taxon>Marchantiales</taxon>
        <taxon>Marchantiaceae</taxon>
        <taxon>Marchantia</taxon>
    </lineage>
</organism>
<keyword evidence="2" id="KW-1185">Reference proteome</keyword>
<reference evidence="2" key="1">
    <citation type="journal article" date="2017" name="Cell">
        <title>Insights into land plant evolution garnered from the Marchantia polymorpha genome.</title>
        <authorList>
            <person name="Bowman J.L."/>
            <person name="Kohchi T."/>
            <person name="Yamato K.T."/>
            <person name="Jenkins J."/>
            <person name="Shu S."/>
            <person name="Ishizaki K."/>
            <person name="Yamaoka S."/>
            <person name="Nishihama R."/>
            <person name="Nakamura Y."/>
            <person name="Berger F."/>
            <person name="Adam C."/>
            <person name="Aki S.S."/>
            <person name="Althoff F."/>
            <person name="Araki T."/>
            <person name="Arteaga-Vazquez M.A."/>
            <person name="Balasubrmanian S."/>
            <person name="Barry K."/>
            <person name="Bauer D."/>
            <person name="Boehm C.R."/>
            <person name="Briginshaw L."/>
            <person name="Caballero-Perez J."/>
            <person name="Catarino B."/>
            <person name="Chen F."/>
            <person name="Chiyoda S."/>
            <person name="Chovatia M."/>
            <person name="Davies K.M."/>
            <person name="Delmans M."/>
            <person name="Demura T."/>
            <person name="Dierschke T."/>
            <person name="Dolan L."/>
            <person name="Dorantes-Acosta A.E."/>
            <person name="Eklund D.M."/>
            <person name="Florent S.N."/>
            <person name="Flores-Sandoval E."/>
            <person name="Fujiyama A."/>
            <person name="Fukuzawa H."/>
            <person name="Galik B."/>
            <person name="Grimanelli D."/>
            <person name="Grimwood J."/>
            <person name="Grossniklaus U."/>
            <person name="Hamada T."/>
            <person name="Haseloff J."/>
            <person name="Hetherington A.J."/>
            <person name="Higo A."/>
            <person name="Hirakawa Y."/>
            <person name="Hundley H.N."/>
            <person name="Ikeda Y."/>
            <person name="Inoue K."/>
            <person name="Inoue S.I."/>
            <person name="Ishida S."/>
            <person name="Jia Q."/>
            <person name="Kakita M."/>
            <person name="Kanazawa T."/>
            <person name="Kawai Y."/>
            <person name="Kawashima T."/>
            <person name="Kennedy M."/>
            <person name="Kinose K."/>
            <person name="Kinoshita T."/>
            <person name="Kohara Y."/>
            <person name="Koide E."/>
            <person name="Komatsu K."/>
            <person name="Kopischke S."/>
            <person name="Kubo M."/>
            <person name="Kyozuka J."/>
            <person name="Lagercrantz U."/>
            <person name="Lin S.S."/>
            <person name="Lindquist E."/>
            <person name="Lipzen A.M."/>
            <person name="Lu C.W."/>
            <person name="De Luna E."/>
            <person name="Martienssen R.A."/>
            <person name="Minamino N."/>
            <person name="Mizutani M."/>
            <person name="Mizutani M."/>
            <person name="Mochizuki N."/>
            <person name="Monte I."/>
            <person name="Mosher R."/>
            <person name="Nagasaki H."/>
            <person name="Nakagami H."/>
            <person name="Naramoto S."/>
            <person name="Nishitani K."/>
            <person name="Ohtani M."/>
            <person name="Okamoto T."/>
            <person name="Okumura M."/>
            <person name="Phillips J."/>
            <person name="Pollak B."/>
            <person name="Reinders A."/>
            <person name="Rovekamp M."/>
            <person name="Sano R."/>
            <person name="Sawa S."/>
            <person name="Schmid M.W."/>
            <person name="Shirakawa M."/>
            <person name="Solano R."/>
            <person name="Spunde A."/>
            <person name="Suetsugu N."/>
            <person name="Sugano S."/>
            <person name="Sugiyama A."/>
            <person name="Sun R."/>
            <person name="Suzuki Y."/>
            <person name="Takenaka M."/>
            <person name="Takezawa D."/>
            <person name="Tomogane H."/>
            <person name="Tsuzuki M."/>
            <person name="Ueda T."/>
            <person name="Umeda M."/>
            <person name="Ward J.M."/>
            <person name="Watanabe Y."/>
            <person name="Yazaki K."/>
            <person name="Yokoyama R."/>
            <person name="Yoshitake Y."/>
            <person name="Yotsui I."/>
            <person name="Zachgo S."/>
            <person name="Schmutz J."/>
        </authorList>
    </citation>
    <scope>NUCLEOTIDE SEQUENCE [LARGE SCALE GENOMIC DNA]</scope>
    <source>
        <strain evidence="2">Tak-1</strain>
    </source>
</reference>
<name>A0A2R6VZH1_MARPO</name>
<dbReference type="AlphaFoldDB" id="A0A2R6VZH1"/>